<dbReference type="Gene3D" id="3.40.50.300">
    <property type="entry name" value="P-loop containing nucleotide triphosphate hydrolases"/>
    <property type="match status" value="2"/>
</dbReference>
<sequence>MVAGKTKKRASRTLPPLEKRFTFLGDAVAVGDKKVLRSAQFEVLDQTTGFERNLKLWQKTGKPVDADLRQLWLHEMRQVQRVMSYAGAREVIVDILEFVEDAENFGVLLEHAGQPLTTKLLRVSRQHWLKNLGAPRPRTLFWRNIRRLVTALGIVHAQGLVHGSISSDSVMTEGSEDPDFQLTGFEWSLWLSADKSEKAHAKLGAHADAIRADRYSFAEDWRALGKLAAHCLDAVVRASGDVQALGRSETPIVLSTSERVFLKRLVSPTRMDSLEAISIARSVDDIIADVGRSVASRAGTFIMMFSQTSGLGEAVYAVSDGAIPVDEYRDQLEWVRADLDGGATLMVQRNFDPLQDKMHLVTSTMNYALVPMRQDGSAAWDVAVCSRAEPRPEALRIGDQDEHDLVQPIEVVTSVRHAVDTRARLGPDALDWSAFAAPRGGEGAPNRSDLIRRSLLLVQVIEAVVKSLEVYPVEVLESEQVSGRRFAVVRAQPQNERDRIAKRIGLTEASAALKRLFEDDHRDADAQWRFSQAASLGASRRNDVTATFADVQEHRGRTAYRFEIDEDLPSDGGPLFLRPERDAGTEGVIARRLRNIKALTTRVDLTEMLDDPWRVRRSSRETLDDEDQADEHFEDLDVPKREALLGLWSTLPSYFVVGPPGVGKTRLATETVRRRFSNDRSTRLLLTAQGHDALDHLQEKVKDTLKENKLDDVIIVRSTASERRPTSDEDVHQAGLDYLKILSESPLTRDAPGPLRDRVHSLTASAGRLTKSKDAVEKDDRVALNAVSSLVLDAANIVISTANSPDIERLVEAREQFDWVIVEEAAKATGPELIGPLMLSGRRLLIGDHHQLPPFEADRLVKVLRDHSLVAEALKLAEQYVGPLMRDGEIAELDHIARDPASLREVADMALRLFEPFRTFVVEDERRLLGNSNHRPISSTLTEQRRMDPAIARIVSAAFYEHKLNTQAARVKAAEEVPPPFEVRSPLPKSPVVVVNFKHISATGSGARAEKMSPRWHNPGEVSAAYDVLRHIRASKASEKPPTLVILSFYKAQVEKLSERIDAGIRSGELAHLSEFQPVLGSNKWVSTVDGFQGNEADLVVLSLVRNNSGTGAGALGFLRDRRRMNVALSRAKSKLVIVGSLAFLREAVRGVNPDAGKHDLAFLTVVADTVDELSREVRGKDIKLASVIDPAILRGGSQSC</sequence>
<dbReference type="GO" id="GO:0005524">
    <property type="term" value="F:ATP binding"/>
    <property type="evidence" value="ECO:0007669"/>
    <property type="project" value="UniProtKB-KW"/>
</dbReference>
<evidence type="ECO:0000256" key="4">
    <source>
        <dbReference type="ARBA" id="ARBA00022806"/>
    </source>
</evidence>
<dbReference type="EMBL" id="NAAC01000051">
    <property type="protein sequence ID" value="RDJ01375.1"/>
    <property type="molecule type" value="Genomic_DNA"/>
</dbReference>
<dbReference type="CDD" id="cd18808">
    <property type="entry name" value="SF1_C_Upf1"/>
    <property type="match status" value="1"/>
</dbReference>
<dbReference type="GO" id="GO:0043139">
    <property type="term" value="F:5'-3' DNA helicase activity"/>
    <property type="evidence" value="ECO:0007669"/>
    <property type="project" value="TreeGrafter"/>
</dbReference>
<evidence type="ECO:0000256" key="3">
    <source>
        <dbReference type="ARBA" id="ARBA00022801"/>
    </source>
</evidence>
<dbReference type="InterPro" id="IPR011009">
    <property type="entry name" value="Kinase-like_dom_sf"/>
</dbReference>
<evidence type="ECO:0000256" key="5">
    <source>
        <dbReference type="ARBA" id="ARBA00022840"/>
    </source>
</evidence>
<evidence type="ECO:0000259" key="7">
    <source>
        <dbReference type="Pfam" id="PF13087"/>
    </source>
</evidence>
<reference evidence="8 9" key="1">
    <citation type="submission" date="2017-03" db="EMBL/GenBank/DDBJ databases">
        <title>Genome analysis of Rhizobial strains effectives or ineffectives for nitrogen fixation isolated from bean seeds.</title>
        <authorList>
            <person name="Peralta H."/>
            <person name="Aguilar-Vera A."/>
            <person name="Mora Y."/>
            <person name="Vargas-Lagunas C."/>
            <person name="Girard L."/>
            <person name="Mora J."/>
        </authorList>
    </citation>
    <scope>NUCLEOTIDE SEQUENCE [LARGE SCALE GENOMIC DNA]</scope>
    <source>
        <strain evidence="8 9">CCGM3</strain>
    </source>
</reference>
<keyword evidence="2" id="KW-0547">Nucleotide-binding</keyword>
<dbReference type="Pfam" id="PF13086">
    <property type="entry name" value="AAA_11"/>
    <property type="match status" value="2"/>
</dbReference>
<evidence type="ECO:0000256" key="2">
    <source>
        <dbReference type="ARBA" id="ARBA00022741"/>
    </source>
</evidence>
<dbReference type="GO" id="GO:0016787">
    <property type="term" value="F:hydrolase activity"/>
    <property type="evidence" value="ECO:0007669"/>
    <property type="project" value="UniProtKB-KW"/>
</dbReference>
<dbReference type="Pfam" id="PF13087">
    <property type="entry name" value="AAA_12"/>
    <property type="match status" value="1"/>
</dbReference>
<comment type="similarity">
    <text evidence="1">Belongs to the DNA2/NAM7 helicase family.</text>
</comment>
<dbReference type="SUPFAM" id="SSF56112">
    <property type="entry name" value="Protein kinase-like (PK-like)"/>
    <property type="match status" value="1"/>
</dbReference>
<protein>
    <submittedName>
        <fullName evidence="8">DNA helicase</fullName>
    </submittedName>
</protein>
<evidence type="ECO:0000256" key="1">
    <source>
        <dbReference type="ARBA" id="ARBA00007913"/>
    </source>
</evidence>
<dbReference type="PANTHER" id="PTHR43788">
    <property type="entry name" value="DNA2/NAM7 HELICASE FAMILY MEMBER"/>
    <property type="match status" value="1"/>
</dbReference>
<gene>
    <name evidence="8" type="ORF">B5K06_33570</name>
</gene>
<keyword evidence="5" id="KW-0067">ATP-binding</keyword>
<dbReference type="OrthoDB" id="9757917at2"/>
<evidence type="ECO:0000259" key="6">
    <source>
        <dbReference type="Pfam" id="PF13086"/>
    </source>
</evidence>
<dbReference type="SUPFAM" id="SSF52540">
    <property type="entry name" value="P-loop containing nucleoside triphosphate hydrolases"/>
    <property type="match status" value="1"/>
</dbReference>
<evidence type="ECO:0000313" key="8">
    <source>
        <dbReference type="EMBL" id="RDJ01375.1"/>
    </source>
</evidence>
<comment type="caution">
    <text evidence="8">The sequence shown here is derived from an EMBL/GenBank/DDBJ whole genome shotgun (WGS) entry which is preliminary data.</text>
</comment>
<accession>A0A370KDQ6</accession>
<keyword evidence="3" id="KW-0378">Hydrolase</keyword>
<dbReference type="InterPro" id="IPR041677">
    <property type="entry name" value="DNA2/NAM7_AAA_11"/>
</dbReference>
<dbReference type="InterPro" id="IPR027417">
    <property type="entry name" value="P-loop_NTPase"/>
</dbReference>
<name>A0A370KDQ6_9HYPH</name>
<dbReference type="RefSeq" id="WP_114716055.1">
    <property type="nucleotide sequence ID" value="NZ_KZ857272.1"/>
</dbReference>
<feature type="domain" description="DNA2/NAM7 helicase helicase" evidence="6">
    <location>
        <begin position="653"/>
        <end position="738"/>
    </location>
</feature>
<proteinExistence type="inferred from homology"/>
<evidence type="ECO:0000313" key="9">
    <source>
        <dbReference type="Proteomes" id="UP000254939"/>
    </source>
</evidence>
<dbReference type="InterPro" id="IPR047187">
    <property type="entry name" value="SF1_C_Upf1"/>
</dbReference>
<dbReference type="Proteomes" id="UP000254939">
    <property type="component" value="Unassembled WGS sequence"/>
</dbReference>
<dbReference type="InterPro" id="IPR050534">
    <property type="entry name" value="Coronavir_polyprotein_1ab"/>
</dbReference>
<dbReference type="InterPro" id="IPR041679">
    <property type="entry name" value="DNA2/NAM7-like_C"/>
</dbReference>
<dbReference type="AlphaFoldDB" id="A0A370KDQ6"/>
<feature type="domain" description="DNA2/NAM7 helicase-like C-terminal" evidence="7">
    <location>
        <begin position="935"/>
        <end position="1141"/>
    </location>
</feature>
<keyword evidence="4 8" id="KW-0347">Helicase</keyword>
<dbReference type="PANTHER" id="PTHR43788:SF8">
    <property type="entry name" value="DNA-BINDING PROTEIN SMUBP-2"/>
    <property type="match status" value="1"/>
</dbReference>
<feature type="domain" description="DNA2/NAM7 helicase helicase" evidence="6">
    <location>
        <begin position="772"/>
        <end position="855"/>
    </location>
</feature>
<organism evidence="8 9">
    <name type="scientific">Rhizobium grahamii</name>
    <dbReference type="NCBI Taxonomy" id="1120045"/>
    <lineage>
        <taxon>Bacteria</taxon>
        <taxon>Pseudomonadati</taxon>
        <taxon>Pseudomonadota</taxon>
        <taxon>Alphaproteobacteria</taxon>
        <taxon>Hyphomicrobiales</taxon>
        <taxon>Rhizobiaceae</taxon>
        <taxon>Rhizobium/Agrobacterium group</taxon>
        <taxon>Rhizobium</taxon>
    </lineage>
</organism>